<evidence type="ECO:0000313" key="6">
    <source>
        <dbReference type="Proteomes" id="UP001318040"/>
    </source>
</evidence>
<proteinExistence type="inferred from homology"/>
<evidence type="ECO:0000259" key="5">
    <source>
        <dbReference type="PROSITE" id="PS01031"/>
    </source>
</evidence>
<reference evidence="7 8" key="1">
    <citation type="submission" date="2025-04" db="UniProtKB">
        <authorList>
            <consortium name="RefSeq"/>
        </authorList>
    </citation>
    <scope>IDENTIFICATION</scope>
    <source>
        <tissue evidence="7 8">Sperm</tissue>
    </source>
</reference>
<dbReference type="RefSeq" id="XP_032802408.1">
    <property type="nucleotide sequence ID" value="XM_032946517.1"/>
</dbReference>
<keyword evidence="6" id="KW-1185">Reference proteome</keyword>
<dbReference type="CDD" id="cd06526">
    <property type="entry name" value="metazoan_ACD"/>
    <property type="match status" value="1"/>
</dbReference>
<name>A0AAJ7SN16_PETMA</name>
<dbReference type="PANTHER" id="PTHR45640:SF2">
    <property type="entry name" value="HEAT SHOCK PROTEIN BETA-11-RELATED"/>
    <property type="match status" value="1"/>
</dbReference>
<dbReference type="AlphaFoldDB" id="A0AAJ7SN16"/>
<dbReference type="GO" id="GO:0005737">
    <property type="term" value="C:cytoplasm"/>
    <property type="evidence" value="ECO:0007669"/>
    <property type="project" value="TreeGrafter"/>
</dbReference>
<feature type="region of interest" description="Disordered" evidence="4">
    <location>
        <begin position="194"/>
        <end position="213"/>
    </location>
</feature>
<sequence>MAMNVFFPPMHVLEKRLWPGWPILSLPGREDSMFQQLQREMNNEIERMERIFQWVEQLSTQMLSKSGFPEMLQQPPISRIQIEAPQEQGDGFVACLDVQQFSPEDLAVKVSGDKLVVAGRREVKSGEGSSGSYSHSCQEFREEMQLPKDVDPQSVCCSMTDDGKLKIKAQRRALPAADERVVAIEVQRAPPAIAAAAAGSPADGSPAKTPTSA</sequence>
<dbReference type="Proteomes" id="UP001318040">
    <property type="component" value="Chromosome 4"/>
</dbReference>
<dbReference type="Gene3D" id="2.60.40.790">
    <property type="match status" value="1"/>
</dbReference>
<evidence type="ECO:0000313" key="7">
    <source>
        <dbReference type="RefSeq" id="XP_032802406.1"/>
    </source>
</evidence>
<dbReference type="GO" id="GO:0005634">
    <property type="term" value="C:nucleus"/>
    <property type="evidence" value="ECO:0007669"/>
    <property type="project" value="TreeGrafter"/>
</dbReference>
<dbReference type="PRINTS" id="PR00299">
    <property type="entry name" value="ACRYSTALLIN"/>
</dbReference>
<evidence type="ECO:0000313" key="8">
    <source>
        <dbReference type="RefSeq" id="XP_032802408.1"/>
    </source>
</evidence>
<feature type="compositionally biased region" description="Low complexity" evidence="4">
    <location>
        <begin position="194"/>
        <end position="207"/>
    </location>
</feature>
<evidence type="ECO:0000256" key="2">
    <source>
        <dbReference type="PROSITE-ProRule" id="PRU00285"/>
    </source>
</evidence>
<accession>A0AAJ7SN16</accession>
<comment type="similarity">
    <text evidence="2 3">Belongs to the small heat shock protein (HSP20) family.</text>
</comment>
<dbReference type="Pfam" id="PF00011">
    <property type="entry name" value="HSP20"/>
    <property type="match status" value="1"/>
</dbReference>
<dbReference type="PROSITE" id="PS01031">
    <property type="entry name" value="SHSP"/>
    <property type="match status" value="1"/>
</dbReference>
<keyword evidence="1" id="KW-0346">Stress response</keyword>
<evidence type="ECO:0000256" key="1">
    <source>
        <dbReference type="ARBA" id="ARBA00023016"/>
    </source>
</evidence>
<dbReference type="GO" id="GO:0009408">
    <property type="term" value="P:response to heat"/>
    <property type="evidence" value="ECO:0007669"/>
    <property type="project" value="TreeGrafter"/>
</dbReference>
<dbReference type="GO" id="GO:0042026">
    <property type="term" value="P:protein refolding"/>
    <property type="evidence" value="ECO:0007669"/>
    <property type="project" value="TreeGrafter"/>
</dbReference>
<dbReference type="PANTHER" id="PTHR45640">
    <property type="entry name" value="HEAT SHOCK PROTEIN HSP-12.2-RELATED"/>
    <property type="match status" value="1"/>
</dbReference>
<feature type="domain" description="SHSP" evidence="5">
    <location>
        <begin position="73"/>
        <end position="187"/>
    </location>
</feature>
<dbReference type="SUPFAM" id="SSF49764">
    <property type="entry name" value="HSP20-like chaperones"/>
    <property type="match status" value="1"/>
</dbReference>
<dbReference type="InterPro" id="IPR008978">
    <property type="entry name" value="HSP20-like_chaperone"/>
</dbReference>
<evidence type="ECO:0000256" key="4">
    <source>
        <dbReference type="SAM" id="MobiDB-lite"/>
    </source>
</evidence>
<protein>
    <submittedName>
        <fullName evidence="7 8">Heat shock protein beta-11-like</fullName>
    </submittedName>
</protein>
<dbReference type="InterPro" id="IPR002068">
    <property type="entry name" value="A-crystallin/Hsp20_dom"/>
</dbReference>
<dbReference type="GO" id="GO:0051082">
    <property type="term" value="F:unfolded protein binding"/>
    <property type="evidence" value="ECO:0007669"/>
    <property type="project" value="TreeGrafter"/>
</dbReference>
<dbReference type="InterPro" id="IPR001436">
    <property type="entry name" value="Alpha-crystallin/sHSP_animal"/>
</dbReference>
<dbReference type="KEGG" id="pmrn:116938826"/>
<evidence type="ECO:0000256" key="3">
    <source>
        <dbReference type="RuleBase" id="RU003616"/>
    </source>
</evidence>
<organism evidence="6 7">
    <name type="scientific">Petromyzon marinus</name>
    <name type="common">Sea lamprey</name>
    <dbReference type="NCBI Taxonomy" id="7757"/>
    <lineage>
        <taxon>Eukaryota</taxon>
        <taxon>Metazoa</taxon>
        <taxon>Chordata</taxon>
        <taxon>Craniata</taxon>
        <taxon>Vertebrata</taxon>
        <taxon>Cyclostomata</taxon>
        <taxon>Hyperoartia</taxon>
        <taxon>Petromyzontiformes</taxon>
        <taxon>Petromyzontidae</taxon>
        <taxon>Petromyzon</taxon>
    </lineage>
</organism>
<gene>
    <name evidence="7 8" type="primary">LOC116938826</name>
</gene>
<dbReference type="RefSeq" id="XP_032802406.1">
    <property type="nucleotide sequence ID" value="XM_032946515.1"/>
</dbReference>